<dbReference type="GO" id="GO:0071111">
    <property type="term" value="F:cyclic-guanylate-specific phosphodiesterase activity"/>
    <property type="evidence" value="ECO:0007669"/>
    <property type="project" value="InterPro"/>
</dbReference>
<dbReference type="PROSITE" id="PS50883">
    <property type="entry name" value="EAL"/>
    <property type="match status" value="1"/>
</dbReference>
<dbReference type="Pfam" id="PF00563">
    <property type="entry name" value="EAL"/>
    <property type="match status" value="1"/>
</dbReference>
<feature type="domain" description="EAL" evidence="3">
    <location>
        <begin position="683"/>
        <end position="940"/>
    </location>
</feature>
<dbReference type="InterPro" id="IPR050706">
    <property type="entry name" value="Cyclic-di-GMP_PDE-like"/>
</dbReference>
<dbReference type="CDD" id="cd01948">
    <property type="entry name" value="EAL"/>
    <property type="match status" value="1"/>
</dbReference>
<keyword evidence="6" id="KW-1185">Reference proteome</keyword>
<proteinExistence type="predicted"/>
<comment type="caution">
    <text evidence="5">The sequence shown here is derived from an EMBL/GenBank/DDBJ whole genome shotgun (WGS) entry which is preliminary data.</text>
</comment>
<gene>
    <name evidence="5" type="ORF">CWI84_07995</name>
</gene>
<dbReference type="EMBL" id="PIQH01000007">
    <property type="protein sequence ID" value="RUO79894.1"/>
    <property type="molecule type" value="Genomic_DNA"/>
</dbReference>
<feature type="transmembrane region" description="Helical" evidence="1">
    <location>
        <begin position="363"/>
        <end position="383"/>
    </location>
</feature>
<keyword evidence="1" id="KW-0812">Transmembrane</keyword>
<dbReference type="InterPro" id="IPR001633">
    <property type="entry name" value="EAL_dom"/>
</dbReference>
<dbReference type="PANTHER" id="PTHR33121">
    <property type="entry name" value="CYCLIC DI-GMP PHOSPHODIESTERASE PDEF"/>
    <property type="match status" value="1"/>
</dbReference>
<reference evidence="5 6" key="1">
    <citation type="journal article" date="2011" name="Front. Microbiol.">
        <title>Genomic signatures of strain selection and enhancement in Bacillus atrophaeus var. globigii, a historical biowarfare simulant.</title>
        <authorList>
            <person name="Gibbons H.S."/>
            <person name="Broomall S.M."/>
            <person name="McNew L.A."/>
            <person name="Daligault H."/>
            <person name="Chapman C."/>
            <person name="Bruce D."/>
            <person name="Karavis M."/>
            <person name="Krepps M."/>
            <person name="McGregor P.A."/>
            <person name="Hong C."/>
            <person name="Park K.H."/>
            <person name="Akmal A."/>
            <person name="Feldman A."/>
            <person name="Lin J.S."/>
            <person name="Chang W.E."/>
            <person name="Higgs B.W."/>
            <person name="Demirev P."/>
            <person name="Lindquist J."/>
            <person name="Liem A."/>
            <person name="Fochler E."/>
            <person name="Read T.D."/>
            <person name="Tapia R."/>
            <person name="Johnson S."/>
            <person name="Bishop-Lilly K.A."/>
            <person name="Detter C."/>
            <person name="Han C."/>
            <person name="Sozhamannan S."/>
            <person name="Rosenzweig C.N."/>
            <person name="Skowronski E.W."/>
        </authorList>
    </citation>
    <scope>NUCLEOTIDE SEQUENCE [LARGE SCALE GENOMIC DNA]</scope>
    <source>
        <strain evidence="5 6">CC-PW-9</strain>
    </source>
</reference>
<protein>
    <recommendedName>
        <fullName evidence="7">Signaling protein</fullName>
    </recommendedName>
</protein>
<dbReference type="SUPFAM" id="SSF141868">
    <property type="entry name" value="EAL domain-like"/>
    <property type="match status" value="1"/>
</dbReference>
<dbReference type="Proteomes" id="UP000287996">
    <property type="component" value="Unassembled WGS sequence"/>
</dbReference>
<feature type="signal peptide" evidence="2">
    <location>
        <begin position="1"/>
        <end position="21"/>
    </location>
</feature>
<evidence type="ECO:0000313" key="5">
    <source>
        <dbReference type="EMBL" id="RUO79894.1"/>
    </source>
</evidence>
<dbReference type="PANTHER" id="PTHR33121:SF23">
    <property type="entry name" value="CYCLIC DI-GMP PHOSPHODIESTERASE PDEB"/>
    <property type="match status" value="1"/>
</dbReference>
<dbReference type="OrthoDB" id="9816034at2"/>
<dbReference type="CDD" id="cd01949">
    <property type="entry name" value="GGDEF"/>
    <property type="match status" value="1"/>
</dbReference>
<keyword evidence="2" id="KW-0732">Signal</keyword>
<evidence type="ECO:0000259" key="4">
    <source>
        <dbReference type="PROSITE" id="PS50887"/>
    </source>
</evidence>
<feature type="transmembrane region" description="Helical" evidence="1">
    <location>
        <begin position="283"/>
        <end position="302"/>
    </location>
</feature>
<evidence type="ECO:0000256" key="1">
    <source>
        <dbReference type="SAM" id="Phobius"/>
    </source>
</evidence>
<feature type="transmembrane region" description="Helical" evidence="1">
    <location>
        <begin position="187"/>
        <end position="210"/>
    </location>
</feature>
<dbReference type="Pfam" id="PF00990">
    <property type="entry name" value="GGDEF"/>
    <property type="match status" value="1"/>
</dbReference>
<evidence type="ECO:0000256" key="2">
    <source>
        <dbReference type="SAM" id="SignalP"/>
    </source>
</evidence>
<dbReference type="InterPro" id="IPR011622">
    <property type="entry name" value="7TMR_DISM_rcpt_extracell_dom2"/>
</dbReference>
<feature type="transmembrane region" description="Helical" evidence="1">
    <location>
        <begin position="338"/>
        <end position="357"/>
    </location>
</feature>
<organism evidence="5 6">
    <name type="scientific">Idiomarina tyrosinivorans</name>
    <dbReference type="NCBI Taxonomy" id="1445662"/>
    <lineage>
        <taxon>Bacteria</taxon>
        <taxon>Pseudomonadati</taxon>
        <taxon>Pseudomonadota</taxon>
        <taxon>Gammaproteobacteria</taxon>
        <taxon>Alteromonadales</taxon>
        <taxon>Idiomarinaceae</taxon>
        <taxon>Idiomarina</taxon>
    </lineage>
</organism>
<dbReference type="InterPro" id="IPR000160">
    <property type="entry name" value="GGDEF_dom"/>
</dbReference>
<keyword evidence="1" id="KW-1133">Transmembrane helix</keyword>
<dbReference type="AlphaFoldDB" id="A0A432ZPS1"/>
<evidence type="ECO:0000259" key="3">
    <source>
        <dbReference type="PROSITE" id="PS50883"/>
    </source>
</evidence>
<dbReference type="PROSITE" id="PS50887">
    <property type="entry name" value="GGDEF"/>
    <property type="match status" value="1"/>
</dbReference>
<evidence type="ECO:0000313" key="6">
    <source>
        <dbReference type="Proteomes" id="UP000287996"/>
    </source>
</evidence>
<sequence length="940" mass="107489">MFRWMLAIALGLWMATVQAQAEPKIITLSSNSTKLELNSQLQFRLTSPQATIQTVLQNNDTAWLTASAFQDQHYAGETPMVWARVQIFQRIEHNRTYLLEIDQPYISRASVYIIGNNGELRYVEHTGADVPLLQRPFPNYKLIIPLRLQPNQVDTVFVAFQQWPQHLPKLTLWQPSSFQLHDQRQQILLGINAGTLFILSVIALVAAILLRNRILSAFTCVAAATMVTLTFHSGIGITYLAAEHPGFVAERLPLVMQLLLVTMYWYVAEILKARIGRRWLTRIAQWGTVISVLLLLASVWLTPHFSRVLAITEATFLLAFSVAAATSTRRRGQYRLQWLLWVVFSGLIASMTMPHFGSWWAGISGYLLYSVLTLLLALLLAALQGHRLRRLAQRIAVLKGQMRLYQRRYHDTLARSSEGWFSLTKQGQWKSANKRWLEMLGLERLAGLKCHYPAPFEVMGKAAKQAFQQRIAWNDLITIERFDGRKRWFDVHLHEDGKGHAVDVSARVEAETHLSYLSHHDALTGLLNRREFAKLVSQALEHKRRLSLVLLQIFDTDIIYQQRGAETRDQALLQLVLMIRQIIPSGAKIARLSDDEFAVLLNDDIQGAHALGYRLIQTVREYRYATAGRTYSLRANAGLTEATANTLHWDTLLREAKEALRVARQQGDFSLSSESQHAVAEQSKEIEHDWQQLLQNAAADESWQLYEQPIISLGEEDLWSFEVLLRLRSRRGELLAPHQFLPAAARSGVMARVDRWILRQVWEYASEQRMQQRRLHHIHVNISEQSVDDPEFIRFIETGLMSCHLKPQQLVIEINETIAASKFDDCYRLFSALQAFGVNTAIDQFGTGFQSFRLLKQLPLTMVKVNRFWVQDMLIDPLDAELVLTSIRVAQAANVKACAVGVEVDEVRARLRQTSVNYLQGFACGEPRPWQPVNEDFLRD</sequence>
<dbReference type="SUPFAM" id="SSF55785">
    <property type="entry name" value="PYP-like sensor domain (PAS domain)"/>
    <property type="match status" value="1"/>
</dbReference>
<dbReference type="RefSeq" id="WP_126842069.1">
    <property type="nucleotide sequence ID" value="NZ_PIQH01000007.1"/>
</dbReference>
<dbReference type="SUPFAM" id="SSF55073">
    <property type="entry name" value="Nucleotide cyclase"/>
    <property type="match status" value="1"/>
</dbReference>
<dbReference type="Pfam" id="PF07696">
    <property type="entry name" value="7TMR-DISMED2"/>
    <property type="match status" value="1"/>
</dbReference>
<feature type="domain" description="GGDEF" evidence="4">
    <location>
        <begin position="544"/>
        <end position="676"/>
    </location>
</feature>
<dbReference type="Gene3D" id="3.20.20.450">
    <property type="entry name" value="EAL domain"/>
    <property type="match status" value="1"/>
</dbReference>
<dbReference type="InterPro" id="IPR035965">
    <property type="entry name" value="PAS-like_dom_sf"/>
</dbReference>
<dbReference type="InterPro" id="IPR043128">
    <property type="entry name" value="Rev_trsase/Diguanyl_cyclase"/>
</dbReference>
<feature type="chain" id="PRO_5019507945" description="Signaling protein" evidence="2">
    <location>
        <begin position="22"/>
        <end position="940"/>
    </location>
</feature>
<keyword evidence="1" id="KW-0472">Membrane</keyword>
<dbReference type="InterPro" id="IPR029787">
    <property type="entry name" value="Nucleotide_cyclase"/>
</dbReference>
<dbReference type="InterPro" id="IPR035919">
    <property type="entry name" value="EAL_sf"/>
</dbReference>
<dbReference type="Gene3D" id="3.30.70.270">
    <property type="match status" value="1"/>
</dbReference>
<dbReference type="Gene3D" id="2.60.40.2380">
    <property type="match status" value="1"/>
</dbReference>
<evidence type="ECO:0008006" key="7">
    <source>
        <dbReference type="Google" id="ProtNLM"/>
    </source>
</evidence>
<feature type="transmembrane region" description="Helical" evidence="1">
    <location>
        <begin position="217"/>
        <end position="242"/>
    </location>
</feature>
<dbReference type="NCBIfam" id="TIGR00254">
    <property type="entry name" value="GGDEF"/>
    <property type="match status" value="1"/>
</dbReference>
<dbReference type="SMART" id="SM00267">
    <property type="entry name" value="GGDEF"/>
    <property type="match status" value="1"/>
</dbReference>
<accession>A0A432ZPS1</accession>
<feature type="transmembrane region" description="Helical" evidence="1">
    <location>
        <begin position="254"/>
        <end position="271"/>
    </location>
</feature>
<name>A0A432ZPS1_9GAMM</name>
<feature type="transmembrane region" description="Helical" evidence="1">
    <location>
        <begin position="308"/>
        <end position="326"/>
    </location>
</feature>
<dbReference type="SMART" id="SM00052">
    <property type="entry name" value="EAL"/>
    <property type="match status" value="1"/>
</dbReference>